<reference evidence="4 5" key="1">
    <citation type="submission" date="2019-02" db="EMBL/GenBank/DDBJ databases">
        <title>Sequencing the genomes of 1000 actinobacteria strains.</title>
        <authorList>
            <person name="Klenk H.-P."/>
        </authorList>
    </citation>
    <scope>NUCLEOTIDE SEQUENCE [LARGE SCALE GENOMIC DNA]</scope>
    <source>
        <strain evidence="4 5">DSM 16932</strain>
    </source>
</reference>
<keyword evidence="2" id="KW-0472">Membrane</keyword>
<dbReference type="Pfam" id="PF11992">
    <property type="entry name" value="TgpA_N"/>
    <property type="match status" value="1"/>
</dbReference>
<evidence type="ECO:0000313" key="5">
    <source>
        <dbReference type="Proteomes" id="UP000293852"/>
    </source>
</evidence>
<feature type="transmembrane region" description="Helical" evidence="2">
    <location>
        <begin position="177"/>
        <end position="195"/>
    </location>
</feature>
<dbReference type="EMBL" id="SGWX01000001">
    <property type="protein sequence ID" value="RZS61302.1"/>
    <property type="molecule type" value="Genomic_DNA"/>
</dbReference>
<organism evidence="4 5">
    <name type="scientific">Xylanimonas ulmi</name>
    <dbReference type="NCBI Taxonomy" id="228973"/>
    <lineage>
        <taxon>Bacteria</taxon>
        <taxon>Bacillati</taxon>
        <taxon>Actinomycetota</taxon>
        <taxon>Actinomycetes</taxon>
        <taxon>Micrococcales</taxon>
        <taxon>Promicromonosporaceae</taxon>
        <taxon>Xylanimonas</taxon>
    </lineage>
</organism>
<feature type="transmembrane region" description="Helical" evidence="2">
    <location>
        <begin position="241"/>
        <end position="262"/>
    </location>
</feature>
<feature type="transmembrane region" description="Helical" evidence="2">
    <location>
        <begin position="201"/>
        <end position="220"/>
    </location>
</feature>
<proteinExistence type="predicted"/>
<feature type="domain" description="Transglutaminase-like" evidence="3">
    <location>
        <begin position="497"/>
        <end position="568"/>
    </location>
</feature>
<keyword evidence="2" id="KW-1133">Transmembrane helix</keyword>
<dbReference type="InterPro" id="IPR038765">
    <property type="entry name" value="Papain-like_cys_pep_sf"/>
</dbReference>
<feature type="transmembrane region" description="Helical" evidence="2">
    <location>
        <begin position="12"/>
        <end position="34"/>
    </location>
</feature>
<dbReference type="Proteomes" id="UP000293852">
    <property type="component" value="Unassembled WGS sequence"/>
</dbReference>
<dbReference type="OrthoDB" id="9804023at2"/>
<dbReference type="SMART" id="SM00460">
    <property type="entry name" value="TGc"/>
    <property type="match status" value="1"/>
</dbReference>
<evidence type="ECO:0000313" key="4">
    <source>
        <dbReference type="EMBL" id="RZS61302.1"/>
    </source>
</evidence>
<gene>
    <name evidence="4" type="ORF">EV386_1600</name>
</gene>
<protein>
    <submittedName>
        <fullName evidence="4">Transglutaminase superfamily protein</fullName>
    </submittedName>
</protein>
<sequence length="762" mass="78955">MIPARTTPTARLAVSTALVTAAVLASMLGLRTIVLPPWPATGVTGVLLVAAAVIITRALIGGRRARVAAAARAGVAVRRVPTDDGGASSVLPTLAGIIVAAWFLLARFGGVGGRTQWLVGPESASRLVDQLGAAGDIVREEVAPVIGTTPTALLCVGGALVVLIAADALASGLRQPMLAAGSVLVLWLPPLVLTSRVPTTTFVVSVAAFLLGLTLDAGAARRAVRDARVGAQVRTAERRRAVRTTATAAAVTALALVVTAGATGPGLGRGWTSLFTTTARTVRLADDLDMYRSLTARSTAVVLTYTSSTGESAGPLRLLTLSSFDGRHWSGGPAADGVEFSEDQILFPQAADSSEAAVRLDITVGSMRENRLPVTVEPRTVTADGGWRYDAGRDEVVGGATTQDGDTFTLVSHPRDLSPQALRAAPAGAREVDSAYLSVPATRHVTDIEAAARQIVGDAATDFDRAVALQNYLRDTTRFTYDVDVPRGQTGDAVWDFLQQRRGYCVQFATTMVTLARTLGVPARLAVGYLPGANVDRGARWEVTGQDSHAWPELYFPGSGWVRFEPTPAIQTGAAPAYTNTAVGQAAPTADPTFDERAGATSGPNPGATAPSVTATAPAPRANGEQTSPRTGWLVGVGAALLAGGGLLLTLWLRRRATRPPLDAEDAWARVAAALGDAGVTLRASTTPRQAPREAAQSWAARTGQPMPADVRDALTTLADALETERYAVGGEPLEAARLAELTREVTAGVSAAGRAKAGATR</sequence>
<dbReference type="AlphaFoldDB" id="A0A4Q7M3V4"/>
<feature type="region of interest" description="Disordered" evidence="1">
    <location>
        <begin position="685"/>
        <end position="705"/>
    </location>
</feature>
<dbReference type="RefSeq" id="WP_130413882.1">
    <property type="nucleotide sequence ID" value="NZ_SGWX01000001.1"/>
</dbReference>
<dbReference type="InterPro" id="IPR052901">
    <property type="entry name" value="Bact_TGase-like"/>
</dbReference>
<feature type="transmembrane region" description="Helical" evidence="2">
    <location>
        <begin position="151"/>
        <end position="170"/>
    </location>
</feature>
<dbReference type="InterPro" id="IPR021878">
    <property type="entry name" value="TgpA_N"/>
</dbReference>
<dbReference type="PANTHER" id="PTHR42736">
    <property type="entry name" value="PROTEIN-GLUTAMINE GAMMA-GLUTAMYLTRANSFERASE"/>
    <property type="match status" value="1"/>
</dbReference>
<feature type="transmembrane region" description="Helical" evidence="2">
    <location>
        <begin position="87"/>
        <end position="105"/>
    </location>
</feature>
<feature type="transmembrane region" description="Helical" evidence="2">
    <location>
        <begin position="633"/>
        <end position="653"/>
    </location>
</feature>
<dbReference type="SUPFAM" id="SSF54001">
    <property type="entry name" value="Cysteine proteinases"/>
    <property type="match status" value="1"/>
</dbReference>
<comment type="caution">
    <text evidence="4">The sequence shown here is derived from an EMBL/GenBank/DDBJ whole genome shotgun (WGS) entry which is preliminary data.</text>
</comment>
<dbReference type="InterPro" id="IPR002931">
    <property type="entry name" value="Transglutaminase-like"/>
</dbReference>
<dbReference type="Pfam" id="PF01841">
    <property type="entry name" value="Transglut_core"/>
    <property type="match status" value="1"/>
</dbReference>
<evidence type="ECO:0000259" key="3">
    <source>
        <dbReference type="SMART" id="SM00460"/>
    </source>
</evidence>
<accession>A0A4Q7M3V4</accession>
<evidence type="ECO:0000256" key="1">
    <source>
        <dbReference type="SAM" id="MobiDB-lite"/>
    </source>
</evidence>
<dbReference type="Gene3D" id="3.10.620.30">
    <property type="match status" value="1"/>
</dbReference>
<keyword evidence="5" id="KW-1185">Reference proteome</keyword>
<feature type="region of interest" description="Disordered" evidence="1">
    <location>
        <begin position="584"/>
        <end position="630"/>
    </location>
</feature>
<name>A0A4Q7M3V4_9MICO</name>
<feature type="transmembrane region" description="Helical" evidence="2">
    <location>
        <begin position="40"/>
        <end position="60"/>
    </location>
</feature>
<dbReference type="PANTHER" id="PTHR42736:SF1">
    <property type="entry name" value="PROTEIN-GLUTAMINE GAMMA-GLUTAMYLTRANSFERASE"/>
    <property type="match status" value="1"/>
</dbReference>
<feature type="compositionally biased region" description="Low complexity" evidence="1">
    <location>
        <begin position="608"/>
        <end position="622"/>
    </location>
</feature>
<evidence type="ECO:0000256" key="2">
    <source>
        <dbReference type="SAM" id="Phobius"/>
    </source>
</evidence>
<keyword evidence="2" id="KW-0812">Transmembrane</keyword>